<protein>
    <recommendedName>
        <fullName evidence="1">Protein kinase domain-containing protein</fullName>
    </recommendedName>
</protein>
<evidence type="ECO:0000259" key="1">
    <source>
        <dbReference type="PROSITE" id="PS50011"/>
    </source>
</evidence>
<dbReference type="PROSITE" id="PS50011">
    <property type="entry name" value="PROTEIN_KINASE_DOM"/>
    <property type="match status" value="1"/>
</dbReference>
<evidence type="ECO:0000313" key="2">
    <source>
        <dbReference type="EMBL" id="PKK71270.1"/>
    </source>
</evidence>
<gene>
    <name evidence="2" type="ORF">RhiirC2_434917</name>
</gene>
<dbReference type="AlphaFoldDB" id="A0A2N1NBS6"/>
<reference evidence="2 3" key="1">
    <citation type="submission" date="2016-04" db="EMBL/GenBank/DDBJ databases">
        <title>Genome analyses suggest a sexual origin of heterokaryosis in a supposedly ancient asexual fungus.</title>
        <authorList>
            <person name="Ropars J."/>
            <person name="Sedzielewska K."/>
            <person name="Noel J."/>
            <person name="Charron P."/>
            <person name="Farinelli L."/>
            <person name="Marton T."/>
            <person name="Kruger M."/>
            <person name="Pelin A."/>
            <person name="Brachmann A."/>
            <person name="Corradi N."/>
        </authorList>
    </citation>
    <scope>NUCLEOTIDE SEQUENCE [LARGE SCALE GENOMIC DNA]</scope>
    <source>
        <strain evidence="2 3">C2</strain>
    </source>
</reference>
<dbReference type="Pfam" id="PF07714">
    <property type="entry name" value="PK_Tyr_Ser-Thr"/>
    <property type="match status" value="1"/>
</dbReference>
<dbReference type="InterPro" id="IPR001245">
    <property type="entry name" value="Ser-Thr/Tyr_kinase_cat_dom"/>
</dbReference>
<proteinExistence type="predicted"/>
<dbReference type="SUPFAM" id="SSF56112">
    <property type="entry name" value="Protein kinase-like (PK-like)"/>
    <property type="match status" value="1"/>
</dbReference>
<dbReference type="Gene3D" id="1.10.510.10">
    <property type="entry name" value="Transferase(Phosphotransferase) domain 1"/>
    <property type="match status" value="1"/>
</dbReference>
<name>A0A2N1NBS6_9GLOM</name>
<dbReference type="GO" id="GO:0004674">
    <property type="term" value="F:protein serine/threonine kinase activity"/>
    <property type="evidence" value="ECO:0007669"/>
    <property type="project" value="TreeGrafter"/>
</dbReference>
<dbReference type="InterPro" id="IPR051681">
    <property type="entry name" value="Ser/Thr_Kinases-Pseudokinases"/>
</dbReference>
<dbReference type="GO" id="GO:0005524">
    <property type="term" value="F:ATP binding"/>
    <property type="evidence" value="ECO:0007669"/>
    <property type="project" value="InterPro"/>
</dbReference>
<sequence length="124" mass="14393">MDPITFTSYKINEKSDIYSLGIIFWELTSRSSPFNFETRHDNVVMLEILKGERVKPIPGTNVKYIELYQKCWEHEPDKRPDIVQVNSALSSIDSSAIFNLEKCEDSKKIDIVHSCQIDHNELCQ</sequence>
<dbReference type="EMBL" id="LLXL01000534">
    <property type="protein sequence ID" value="PKK71270.1"/>
    <property type="molecule type" value="Genomic_DNA"/>
</dbReference>
<dbReference type="PANTHER" id="PTHR44329">
    <property type="entry name" value="SERINE/THREONINE-PROTEIN KINASE TNNI3K-RELATED"/>
    <property type="match status" value="1"/>
</dbReference>
<organism evidence="2 3">
    <name type="scientific">Rhizophagus irregularis</name>
    <dbReference type="NCBI Taxonomy" id="588596"/>
    <lineage>
        <taxon>Eukaryota</taxon>
        <taxon>Fungi</taxon>
        <taxon>Fungi incertae sedis</taxon>
        <taxon>Mucoromycota</taxon>
        <taxon>Glomeromycotina</taxon>
        <taxon>Glomeromycetes</taxon>
        <taxon>Glomerales</taxon>
        <taxon>Glomeraceae</taxon>
        <taxon>Rhizophagus</taxon>
    </lineage>
</organism>
<dbReference type="InterPro" id="IPR011009">
    <property type="entry name" value="Kinase-like_dom_sf"/>
</dbReference>
<feature type="domain" description="Protein kinase" evidence="1">
    <location>
        <begin position="1"/>
        <end position="89"/>
    </location>
</feature>
<reference evidence="2 3" key="2">
    <citation type="submission" date="2017-10" db="EMBL/GenBank/DDBJ databases">
        <title>Extensive intraspecific genome diversity in a model arbuscular mycorrhizal fungus.</title>
        <authorList>
            <person name="Chen E.C.H."/>
            <person name="Morin E."/>
            <person name="Baudet D."/>
            <person name="Noel J."/>
            <person name="Ndikumana S."/>
            <person name="Charron P."/>
            <person name="St-Onge C."/>
            <person name="Giorgi J."/>
            <person name="Grigoriev I.V."/>
            <person name="Roux C."/>
            <person name="Martin F.M."/>
            <person name="Corradi N."/>
        </authorList>
    </citation>
    <scope>NUCLEOTIDE SEQUENCE [LARGE SCALE GENOMIC DNA]</scope>
    <source>
        <strain evidence="2 3">C2</strain>
    </source>
</reference>
<accession>A0A2N1NBS6</accession>
<dbReference type="Proteomes" id="UP000233469">
    <property type="component" value="Unassembled WGS sequence"/>
</dbReference>
<dbReference type="InterPro" id="IPR000719">
    <property type="entry name" value="Prot_kinase_dom"/>
</dbReference>
<comment type="caution">
    <text evidence="2">The sequence shown here is derived from an EMBL/GenBank/DDBJ whole genome shotgun (WGS) entry which is preliminary data.</text>
</comment>
<evidence type="ECO:0000313" key="3">
    <source>
        <dbReference type="Proteomes" id="UP000233469"/>
    </source>
</evidence>